<feature type="region of interest" description="Disordered" evidence="1">
    <location>
        <begin position="98"/>
        <end position="194"/>
    </location>
</feature>
<dbReference type="AlphaFoldDB" id="C5KYR1"/>
<dbReference type="OrthoDB" id="10379220at2759"/>
<dbReference type="Proteomes" id="UP000007800">
    <property type="component" value="Unassembled WGS sequence"/>
</dbReference>
<organism evidence="3">
    <name type="scientific">Perkinsus marinus (strain ATCC 50983 / TXsc)</name>
    <dbReference type="NCBI Taxonomy" id="423536"/>
    <lineage>
        <taxon>Eukaryota</taxon>
        <taxon>Sar</taxon>
        <taxon>Alveolata</taxon>
        <taxon>Perkinsozoa</taxon>
        <taxon>Perkinsea</taxon>
        <taxon>Perkinsida</taxon>
        <taxon>Perkinsidae</taxon>
        <taxon>Perkinsus</taxon>
    </lineage>
</organism>
<dbReference type="InParanoid" id="C5KYR1"/>
<name>C5KYR1_PERM5</name>
<dbReference type="GeneID" id="9038142"/>
<evidence type="ECO:0000313" key="2">
    <source>
        <dbReference type="EMBL" id="EER10382.1"/>
    </source>
</evidence>
<feature type="compositionally biased region" description="Basic and acidic residues" evidence="1">
    <location>
        <begin position="98"/>
        <end position="182"/>
    </location>
</feature>
<evidence type="ECO:0000256" key="1">
    <source>
        <dbReference type="SAM" id="MobiDB-lite"/>
    </source>
</evidence>
<accession>C5KYR1</accession>
<sequence>MLNDEYVQHLYNGIESREVSRSRLEAADVRCAELEAEGKLLRIGSDKVAAMEAELTSLAAEVDRLTVGLQEERRRNDARCDHSNCAPEQIAQLGRLERRQEEGKVTADGTIRDLQDSLMKERSDLRPLPRQAFDRSKVNRESLQQHESIRNHSGENSVEKESDRREEGLIRVRREEGEHHESLSGLASEGARTEAAEEKVQKLYQRVEELQQRVDEKATELISVSIERDELSHKLDKANEKLTSAVEQIGILEAAVERESSQRQLLILQRHGLQEECDRLTTTVERLDRINTENILTKGQAGRRISDGLVEEVRGYEEGGLASRVTNQTSLDQSSVGVLIDLMVHKLQARQLITMSLEDYNAECTRVAEVTEQLLKERRTVQRLLDEVTSSPQKRH</sequence>
<reference evidence="2 3" key="1">
    <citation type="submission" date="2008-07" db="EMBL/GenBank/DDBJ databases">
        <authorList>
            <person name="El-Sayed N."/>
            <person name="Caler E."/>
            <person name="Inman J."/>
            <person name="Amedeo P."/>
            <person name="Hass B."/>
            <person name="Wortman J."/>
        </authorList>
    </citation>
    <scope>NUCLEOTIDE SEQUENCE [LARGE SCALE GENOMIC DNA]</scope>
    <source>
        <strain evidence="3">ATCC 50983 / TXsc</strain>
    </source>
</reference>
<evidence type="ECO:0000313" key="3">
    <source>
        <dbReference type="Proteomes" id="UP000007800"/>
    </source>
</evidence>
<dbReference type="EMBL" id="GG677517">
    <property type="protein sequence ID" value="EER10382.1"/>
    <property type="molecule type" value="Genomic_DNA"/>
</dbReference>
<keyword evidence="3" id="KW-1185">Reference proteome</keyword>
<gene>
    <name evidence="2" type="ORF">Pmar_PMAR012807</name>
</gene>
<proteinExistence type="predicted"/>
<dbReference type="RefSeq" id="XP_002778587.1">
    <property type="nucleotide sequence ID" value="XM_002778541.1"/>
</dbReference>
<protein>
    <submittedName>
        <fullName evidence="2">Tropomyosin, putative</fullName>
    </submittedName>
</protein>